<evidence type="ECO:0000313" key="1">
    <source>
        <dbReference type="EMBL" id="XCD08430.1"/>
    </source>
</evidence>
<protein>
    <submittedName>
        <fullName evidence="1">Uncharacterized protein</fullName>
    </submittedName>
</protein>
<name>A0AAU8BAD1_9CAUD</name>
<sequence length="118" mass="14318">MDKRTFAEMAINQLEALHECHGMAYDPEHMTFEEWLAKFTEIYRTITSYYEHAYNDVEHLNQRWAAAIAKGFTPEEVFNMMLNRIRFLEKVCKEDVDKYYLTNEKLYKYIIDIWKKTS</sequence>
<dbReference type="EMBL" id="PP511876">
    <property type="protein sequence ID" value="XCD08430.1"/>
    <property type="molecule type" value="Genomic_DNA"/>
</dbReference>
<reference evidence="1" key="1">
    <citation type="submission" date="2024-03" db="EMBL/GenBank/DDBJ databases">
        <title>Diverse circular DNA viruses in blood, oral, and fecal samples of captive lemurs.</title>
        <authorList>
            <person name="Paietta E.N."/>
            <person name="Kraberger S."/>
            <person name="Lund M.C."/>
            <person name="Custer J.M."/>
            <person name="Vargas K.M."/>
            <person name="Ehmke E.E."/>
            <person name="Yoder A.D."/>
            <person name="Varsani A."/>
        </authorList>
    </citation>
    <scope>NUCLEOTIDE SEQUENCE</scope>
    <source>
        <strain evidence="1">Duke_30FF_63</strain>
    </source>
</reference>
<accession>A0AAU8BAD1</accession>
<organism evidence="1">
    <name type="scientific">Dulem virus 42</name>
    <dbReference type="NCBI Taxonomy" id="3145760"/>
    <lineage>
        <taxon>Viruses</taxon>
        <taxon>Duplodnaviria</taxon>
        <taxon>Heunggongvirae</taxon>
        <taxon>Uroviricota</taxon>
        <taxon>Caudoviricetes</taxon>
    </lineage>
</organism>
<proteinExistence type="predicted"/>